<comment type="caution">
    <text evidence="1">The sequence shown here is derived from an EMBL/GenBank/DDBJ whole genome shotgun (WGS) entry which is preliminary data.</text>
</comment>
<protein>
    <submittedName>
        <fullName evidence="1">Uncharacterized protein</fullName>
    </submittedName>
</protein>
<evidence type="ECO:0000313" key="2">
    <source>
        <dbReference type="Proteomes" id="UP000294480"/>
    </source>
</evidence>
<keyword evidence="2" id="KW-1185">Reference proteome</keyword>
<dbReference type="Proteomes" id="UP000294480">
    <property type="component" value="Unassembled WGS sequence"/>
</dbReference>
<dbReference type="EMBL" id="SNZE01000022">
    <property type="protein sequence ID" value="TDR30341.1"/>
    <property type="molecule type" value="Genomic_DNA"/>
</dbReference>
<dbReference type="AlphaFoldDB" id="A0A4R6Y5H9"/>
<name>A0A4R6Y5H9_9BURK</name>
<gene>
    <name evidence="1" type="ORF">DFR44_12210</name>
</gene>
<proteinExistence type="predicted"/>
<accession>A0A4R6Y5H9</accession>
<sequence length="278" mass="29660">MERAGASVSMSSQWGSLHPDLIAQFIPCNASGEVLGAGFLAPIKEGSVEHSFNWTSPFEEMRPESKSAGLLAGLQSGVIPQVLDSAATLLKDVAVVGDAAEATAKQASDLAKLAMGRTGITKINSRQVFNGNAPIKITASLLFRAYQDPRSEVTEPFTKLLSMAYPAEIAADNLQAIEQGKAQGLSQLQLALLAMLPSQSPNFVSFTYKGETYKPLVIESVSKPLDAPYSMMGELFLEVPITLATLTSWDGRDITAMRNNSMGQLVDSAIAGMQSLFK</sequence>
<evidence type="ECO:0000313" key="1">
    <source>
        <dbReference type="EMBL" id="TDR30341.1"/>
    </source>
</evidence>
<organism evidence="1 2">
    <name type="scientific">Hydromonas duriensis</name>
    <dbReference type="NCBI Taxonomy" id="1527608"/>
    <lineage>
        <taxon>Bacteria</taxon>
        <taxon>Pseudomonadati</taxon>
        <taxon>Pseudomonadota</taxon>
        <taxon>Betaproteobacteria</taxon>
        <taxon>Burkholderiales</taxon>
        <taxon>Burkholderiaceae</taxon>
        <taxon>Hydromonas</taxon>
    </lineage>
</organism>
<reference evidence="1 2" key="1">
    <citation type="submission" date="2019-03" db="EMBL/GenBank/DDBJ databases">
        <title>Genomic Encyclopedia of Type Strains, Phase IV (KMG-IV): sequencing the most valuable type-strain genomes for metagenomic binning, comparative biology and taxonomic classification.</title>
        <authorList>
            <person name="Goeker M."/>
        </authorList>
    </citation>
    <scope>NUCLEOTIDE SEQUENCE [LARGE SCALE GENOMIC DNA]</scope>
    <source>
        <strain evidence="1 2">DSM 102852</strain>
    </source>
</reference>